<dbReference type="GO" id="GO:0046656">
    <property type="term" value="P:folic acid biosynthetic process"/>
    <property type="evidence" value="ECO:0007669"/>
    <property type="project" value="UniProtKB-KW"/>
</dbReference>
<keyword evidence="4 10" id="KW-0808">Transferase</keyword>
<dbReference type="PANTHER" id="PTHR43071:SF1">
    <property type="entry name" value="2-AMINO-4-HYDROXY-6-HYDROXYMETHYLDIHYDROPTERIDINE PYROPHOSPHOKINASE"/>
    <property type="match status" value="1"/>
</dbReference>
<dbReference type="GO" id="GO:0016301">
    <property type="term" value="F:kinase activity"/>
    <property type="evidence" value="ECO:0007669"/>
    <property type="project" value="UniProtKB-KW"/>
</dbReference>
<evidence type="ECO:0000256" key="8">
    <source>
        <dbReference type="ARBA" id="ARBA00022909"/>
    </source>
</evidence>
<reference evidence="10 11" key="1">
    <citation type="submission" date="2020-04" db="EMBL/GenBank/DDBJ databases">
        <authorList>
            <person name="Zhang R."/>
            <person name="Schippers A."/>
        </authorList>
    </citation>
    <scope>NUCLEOTIDE SEQUENCE [LARGE SCALE GENOMIC DNA]</scope>
    <source>
        <strain evidence="10 11">DSM 109850</strain>
    </source>
</reference>
<dbReference type="EC" id="2.7.6.3" evidence="3"/>
<dbReference type="AlphaFoldDB" id="A0A7Y0Q1M1"/>
<gene>
    <name evidence="10" type="primary">folK</name>
    <name evidence="10" type="ORF">HIJ39_03740</name>
</gene>
<comment type="pathway">
    <text evidence="2">Cofactor biosynthesis; tetrahydrofolate biosynthesis; 2-amino-4-hydroxy-6-hydroxymethyl-7,8-dihydropteridine diphosphate from 7,8-dihydroneopterin triphosphate: step 4/4.</text>
</comment>
<dbReference type="InterPro" id="IPR035907">
    <property type="entry name" value="Hppk_sf"/>
</dbReference>
<evidence type="ECO:0000256" key="5">
    <source>
        <dbReference type="ARBA" id="ARBA00022741"/>
    </source>
</evidence>
<evidence type="ECO:0000256" key="3">
    <source>
        <dbReference type="ARBA" id="ARBA00013253"/>
    </source>
</evidence>
<evidence type="ECO:0000256" key="4">
    <source>
        <dbReference type="ARBA" id="ARBA00022679"/>
    </source>
</evidence>
<dbReference type="GO" id="GO:0046654">
    <property type="term" value="P:tetrahydrofolate biosynthetic process"/>
    <property type="evidence" value="ECO:0007669"/>
    <property type="project" value="UniProtKB-UniPathway"/>
</dbReference>
<dbReference type="RefSeq" id="WP_169096855.1">
    <property type="nucleotide sequence ID" value="NZ_JABBVZ010000008.1"/>
</dbReference>
<dbReference type="PROSITE" id="PS00794">
    <property type="entry name" value="HPPK"/>
    <property type="match status" value="1"/>
</dbReference>
<keyword evidence="7" id="KW-0067">ATP-binding</keyword>
<dbReference type="PANTHER" id="PTHR43071">
    <property type="entry name" value="2-AMINO-4-HYDROXY-6-HYDROXYMETHYLDIHYDROPTERIDINE PYROPHOSPHOKINASE"/>
    <property type="match status" value="1"/>
</dbReference>
<dbReference type="Gene3D" id="3.30.70.560">
    <property type="entry name" value="7,8-Dihydro-6-hydroxymethylpterin-pyrophosphokinase HPPK"/>
    <property type="match status" value="1"/>
</dbReference>
<evidence type="ECO:0000256" key="7">
    <source>
        <dbReference type="ARBA" id="ARBA00022840"/>
    </source>
</evidence>
<evidence type="ECO:0000256" key="2">
    <source>
        <dbReference type="ARBA" id="ARBA00005051"/>
    </source>
</evidence>
<dbReference type="GO" id="GO:0003848">
    <property type="term" value="F:2-amino-4-hydroxy-6-hydroxymethyldihydropteridine diphosphokinase activity"/>
    <property type="evidence" value="ECO:0007669"/>
    <property type="project" value="UniProtKB-EC"/>
</dbReference>
<accession>A0A7Y0Q1M1</accession>
<keyword evidence="5" id="KW-0547">Nucleotide-binding</keyword>
<evidence type="ECO:0000259" key="9">
    <source>
        <dbReference type="PROSITE" id="PS00794"/>
    </source>
</evidence>
<evidence type="ECO:0000313" key="10">
    <source>
        <dbReference type="EMBL" id="NMP21470.1"/>
    </source>
</evidence>
<sequence>MTVKAYVGMGSNWGDSAALLAAAEKAVALLGWGARTSSCYRTAPVGGPSQPPYLNAVMELETAWPPDELLRLLLRIEERFGRHRRVRWGPRYLDLDLILYDTWVIDTPNLRVPHPRMHDRRFVLEPLAELAPERVIPGKGTVRAALKGVLNQEVDQVDGCVFAYAGD</sequence>
<dbReference type="CDD" id="cd00483">
    <property type="entry name" value="HPPK"/>
    <property type="match status" value="1"/>
</dbReference>
<organism evidence="10 11">
    <name type="scientific">Sulfobacillus harzensis</name>
    <dbReference type="NCBI Taxonomy" id="2729629"/>
    <lineage>
        <taxon>Bacteria</taxon>
        <taxon>Bacillati</taxon>
        <taxon>Bacillota</taxon>
        <taxon>Clostridia</taxon>
        <taxon>Eubacteriales</taxon>
        <taxon>Clostridiales Family XVII. Incertae Sedis</taxon>
        <taxon>Sulfobacillus</taxon>
    </lineage>
</organism>
<keyword evidence="8" id="KW-0289">Folate biosynthesis</keyword>
<name>A0A7Y0Q1M1_9FIRM</name>
<dbReference type="EMBL" id="JABBVZ010000008">
    <property type="protein sequence ID" value="NMP21470.1"/>
    <property type="molecule type" value="Genomic_DNA"/>
</dbReference>
<dbReference type="Pfam" id="PF01288">
    <property type="entry name" value="HPPK"/>
    <property type="match status" value="1"/>
</dbReference>
<keyword evidence="11" id="KW-1185">Reference proteome</keyword>
<evidence type="ECO:0000256" key="6">
    <source>
        <dbReference type="ARBA" id="ARBA00022777"/>
    </source>
</evidence>
<proteinExistence type="predicted"/>
<evidence type="ECO:0000313" key="11">
    <source>
        <dbReference type="Proteomes" id="UP000533476"/>
    </source>
</evidence>
<dbReference type="SUPFAM" id="SSF55083">
    <property type="entry name" value="6-hydroxymethyl-7,8-dihydropterin pyrophosphokinase, HPPK"/>
    <property type="match status" value="1"/>
</dbReference>
<keyword evidence="6 10" id="KW-0418">Kinase</keyword>
<feature type="domain" description="7,8-dihydro-6-hydroxymethylpterin-pyrophosphokinase" evidence="9">
    <location>
        <begin position="87"/>
        <end position="98"/>
    </location>
</feature>
<dbReference type="Proteomes" id="UP000533476">
    <property type="component" value="Unassembled WGS sequence"/>
</dbReference>
<comment type="catalytic activity">
    <reaction evidence="1">
        <text>6-hydroxymethyl-7,8-dihydropterin + ATP = (7,8-dihydropterin-6-yl)methyl diphosphate + AMP + H(+)</text>
        <dbReference type="Rhea" id="RHEA:11412"/>
        <dbReference type="ChEBI" id="CHEBI:15378"/>
        <dbReference type="ChEBI" id="CHEBI:30616"/>
        <dbReference type="ChEBI" id="CHEBI:44841"/>
        <dbReference type="ChEBI" id="CHEBI:72950"/>
        <dbReference type="ChEBI" id="CHEBI:456215"/>
        <dbReference type="EC" id="2.7.6.3"/>
    </reaction>
</comment>
<comment type="caution">
    <text evidence="10">The sequence shown here is derived from an EMBL/GenBank/DDBJ whole genome shotgun (WGS) entry which is preliminary data.</text>
</comment>
<dbReference type="NCBIfam" id="TIGR01498">
    <property type="entry name" value="folK"/>
    <property type="match status" value="1"/>
</dbReference>
<evidence type="ECO:0000256" key="1">
    <source>
        <dbReference type="ARBA" id="ARBA00000198"/>
    </source>
</evidence>
<dbReference type="InterPro" id="IPR000550">
    <property type="entry name" value="Hppk"/>
</dbReference>
<dbReference type="UniPathway" id="UPA00077">
    <property type="reaction ID" value="UER00155"/>
</dbReference>
<dbReference type="GO" id="GO:0005524">
    <property type="term" value="F:ATP binding"/>
    <property type="evidence" value="ECO:0007669"/>
    <property type="project" value="UniProtKB-KW"/>
</dbReference>
<protein>
    <recommendedName>
        <fullName evidence="3">2-amino-4-hydroxy-6-hydroxymethyldihydropteridine diphosphokinase</fullName>
        <ecNumber evidence="3">2.7.6.3</ecNumber>
    </recommendedName>
</protein>